<reference evidence="3 4" key="1">
    <citation type="submission" date="2019-08" db="EMBL/GenBank/DDBJ databases">
        <title>Identification of a novel species of the genus Boseongicola.</title>
        <authorList>
            <person name="Zhang X.-Q."/>
        </authorList>
    </citation>
    <scope>NUCLEOTIDE SEQUENCE [LARGE SCALE GENOMIC DNA]</scope>
    <source>
        <strain evidence="3 4">HY14</strain>
    </source>
</reference>
<keyword evidence="4" id="KW-1185">Reference proteome</keyword>
<name>A0A5D0RN61_9RHOB</name>
<evidence type="ECO:0000259" key="2">
    <source>
        <dbReference type="Pfam" id="PF17803"/>
    </source>
</evidence>
<dbReference type="InterPro" id="IPR036844">
    <property type="entry name" value="Hint_dom_sf"/>
</dbReference>
<dbReference type="EMBL" id="VSIY01000003">
    <property type="protein sequence ID" value="TYB83020.1"/>
    <property type="molecule type" value="Genomic_DNA"/>
</dbReference>
<dbReference type="InterPro" id="IPR013783">
    <property type="entry name" value="Ig-like_fold"/>
</dbReference>
<proteinExistence type="predicted"/>
<evidence type="ECO:0000259" key="1">
    <source>
        <dbReference type="Pfam" id="PF13403"/>
    </source>
</evidence>
<dbReference type="Proteomes" id="UP000322080">
    <property type="component" value="Unassembled WGS sequence"/>
</dbReference>
<dbReference type="NCBIfam" id="TIGR01965">
    <property type="entry name" value="VCBS_repeat"/>
    <property type="match status" value="1"/>
</dbReference>
<accession>A0A5D0RN61</accession>
<dbReference type="Pfam" id="PF13403">
    <property type="entry name" value="Hint_2"/>
    <property type="match status" value="1"/>
</dbReference>
<feature type="domain" description="Hedgehog/Intein (Hint)" evidence="1">
    <location>
        <begin position="106"/>
        <end position="249"/>
    </location>
</feature>
<dbReference type="Pfam" id="PF17803">
    <property type="entry name" value="Cadherin_4"/>
    <property type="match status" value="1"/>
</dbReference>
<dbReference type="InterPro" id="IPR028992">
    <property type="entry name" value="Hedgehog/Intein_dom"/>
</dbReference>
<dbReference type="InterPro" id="IPR040853">
    <property type="entry name" value="RapA2_cadherin-like"/>
</dbReference>
<dbReference type="RefSeq" id="WP_148376110.1">
    <property type="nucleotide sequence ID" value="NZ_VSIY01000003.1"/>
</dbReference>
<dbReference type="SUPFAM" id="SSF51294">
    <property type="entry name" value="Hedgehog/intein (Hint) domain"/>
    <property type="match status" value="1"/>
</dbReference>
<evidence type="ECO:0000313" key="3">
    <source>
        <dbReference type="EMBL" id="TYB83020.1"/>
    </source>
</evidence>
<gene>
    <name evidence="3" type="ORF">FVF75_02220</name>
</gene>
<sequence>MGVPVPSTGTVTEDVAVSGSGYLTATGDINFWLGSDAGAWTPGTFTGTYGSLTINRDGVWSYRALNAQPSIQALDSGDTLTEVFNVNSTGGASTVTITIQGTDEPPCFTRGTLIETPRGPRRVEDLRPGDLVLTRDDGPQPIRWVGSRRLDLGPQDADLRPVVLRAGAFGPGIPSRDLAVSPMHRLLLGGASTQLLFARDEVLVPARHLINDRTILWGQVSRVEYFHLLFDRHQAVYSQNCATESFYPGGVGLDGFDAATRDEVLALFPELRSLPGRYGDTAREVLKSHEARLLGALLAPAPATATDSTERAA</sequence>
<comment type="caution">
    <text evidence="3">The sequence shown here is derived from an EMBL/GenBank/DDBJ whole genome shotgun (WGS) entry which is preliminary data.</text>
</comment>
<dbReference type="Gene3D" id="2.170.16.10">
    <property type="entry name" value="Hedgehog/Intein (Hint) domain"/>
    <property type="match status" value="1"/>
</dbReference>
<dbReference type="InterPro" id="IPR010221">
    <property type="entry name" value="VCBS_dom"/>
</dbReference>
<protein>
    <submittedName>
        <fullName evidence="3">Type I secretion protein</fullName>
    </submittedName>
</protein>
<dbReference type="AlphaFoldDB" id="A0A5D0RN61"/>
<dbReference type="Gene3D" id="2.60.40.10">
    <property type="entry name" value="Immunoglobulins"/>
    <property type="match status" value="1"/>
</dbReference>
<feature type="domain" description="RapA2 cadherin-like" evidence="2">
    <location>
        <begin position="5"/>
        <end position="62"/>
    </location>
</feature>
<evidence type="ECO:0000313" key="4">
    <source>
        <dbReference type="Proteomes" id="UP000322080"/>
    </source>
</evidence>
<organism evidence="3 4">
    <name type="scientific">Maritimibacter fusiformis</name>
    <dbReference type="NCBI Taxonomy" id="2603819"/>
    <lineage>
        <taxon>Bacteria</taxon>
        <taxon>Pseudomonadati</taxon>
        <taxon>Pseudomonadota</taxon>
        <taxon>Alphaproteobacteria</taxon>
        <taxon>Rhodobacterales</taxon>
        <taxon>Roseobacteraceae</taxon>
        <taxon>Maritimibacter</taxon>
    </lineage>
</organism>